<feature type="compositionally biased region" description="Polar residues" evidence="1">
    <location>
        <begin position="187"/>
        <end position="198"/>
    </location>
</feature>
<feature type="compositionally biased region" description="Polar residues" evidence="1">
    <location>
        <begin position="66"/>
        <end position="75"/>
    </location>
</feature>
<comment type="caution">
    <text evidence="2">The sequence shown here is derived from an EMBL/GenBank/DDBJ whole genome shotgun (WGS) entry which is preliminary data.</text>
</comment>
<keyword evidence="3" id="KW-1185">Reference proteome</keyword>
<organism evidence="2 3">
    <name type="scientific">Pleurotus ostreatus</name>
    <name type="common">Oyster mushroom</name>
    <name type="synonym">White-rot fungus</name>
    <dbReference type="NCBI Taxonomy" id="5322"/>
    <lineage>
        <taxon>Eukaryota</taxon>
        <taxon>Fungi</taxon>
        <taxon>Dikarya</taxon>
        <taxon>Basidiomycota</taxon>
        <taxon>Agaricomycotina</taxon>
        <taxon>Agaricomycetes</taxon>
        <taxon>Agaricomycetidae</taxon>
        <taxon>Agaricales</taxon>
        <taxon>Pleurotineae</taxon>
        <taxon>Pleurotaceae</taxon>
        <taxon>Pleurotus</taxon>
    </lineage>
</organism>
<feature type="region of interest" description="Disordered" evidence="1">
    <location>
        <begin position="1"/>
        <end position="212"/>
    </location>
</feature>
<protein>
    <submittedName>
        <fullName evidence="2">Uncharacterized protein</fullName>
    </submittedName>
</protein>
<dbReference type="GeneID" id="59370240"/>
<feature type="compositionally biased region" description="Basic and acidic residues" evidence="1">
    <location>
        <begin position="139"/>
        <end position="148"/>
    </location>
</feature>
<evidence type="ECO:0000256" key="1">
    <source>
        <dbReference type="SAM" id="MobiDB-lite"/>
    </source>
</evidence>
<dbReference type="OrthoDB" id="3269227at2759"/>
<name>A0A8H7A4Q5_PLEOS</name>
<accession>A0A8H7A4Q5</accession>
<feature type="compositionally biased region" description="Basic and acidic residues" evidence="1">
    <location>
        <begin position="94"/>
        <end position="115"/>
    </location>
</feature>
<gene>
    <name evidence="2" type="ORF">PC9H_000399</name>
</gene>
<dbReference type="Proteomes" id="UP000623687">
    <property type="component" value="Unassembled WGS sequence"/>
</dbReference>
<dbReference type="AlphaFoldDB" id="A0A8H7A4Q5"/>
<evidence type="ECO:0000313" key="3">
    <source>
        <dbReference type="Proteomes" id="UP000623687"/>
    </source>
</evidence>
<proteinExistence type="predicted"/>
<reference evidence="2" key="1">
    <citation type="submission" date="2019-07" db="EMBL/GenBank/DDBJ databases">
        <authorList>
            <person name="Palmer J.M."/>
        </authorList>
    </citation>
    <scope>NUCLEOTIDE SEQUENCE</scope>
    <source>
        <strain evidence="2">PC9</strain>
    </source>
</reference>
<dbReference type="EMBL" id="JACETU010000001">
    <property type="protein sequence ID" value="KAF7440057.1"/>
    <property type="molecule type" value="Genomic_DNA"/>
</dbReference>
<sequence length="212" mass="22814">MFNLVRRISRSFIPRPDRPWEEDPTSNAPQIGRKRRLSTTELGDGPSDEERLTKRGRGALPPVAVETTTENTSQNDTREASPVSPPHGATTDQEDVKEVTEGVKEVELEDKKEVGPESVPLPVEVSGELDEVSATPAEGSKDESKAEAENDDVASSRSSSVPPQPAEAVDLALAEQPSQVTDERTNEPSNEIPNNILVTSAEIVSPQPAEGS</sequence>
<dbReference type="VEuPathDB" id="FungiDB:PC9H_000399"/>
<dbReference type="RefSeq" id="XP_036635901.1">
    <property type="nucleotide sequence ID" value="XM_036770056.1"/>
</dbReference>
<evidence type="ECO:0000313" key="2">
    <source>
        <dbReference type="EMBL" id="KAF7440057.1"/>
    </source>
</evidence>